<feature type="domain" description="Transcription factor NusA first KH" evidence="9">
    <location>
        <begin position="196"/>
        <end position="273"/>
    </location>
</feature>
<dbReference type="AlphaFoldDB" id="A0A2R4VZG8"/>
<dbReference type="GO" id="GO:0003700">
    <property type="term" value="F:DNA-binding transcription factor activity"/>
    <property type="evidence" value="ECO:0007669"/>
    <property type="project" value="InterPro"/>
</dbReference>
<keyword evidence="1 7" id="KW-0806">Transcription termination</keyword>
<evidence type="ECO:0000259" key="9">
    <source>
        <dbReference type="Pfam" id="PF13184"/>
    </source>
</evidence>
<dbReference type="InterPro" id="IPR036555">
    <property type="entry name" value="NusA_N_sf"/>
</dbReference>
<dbReference type="InterPro" id="IPR030842">
    <property type="entry name" value="TF_NusA_bacterial"/>
</dbReference>
<dbReference type="InterPro" id="IPR025249">
    <property type="entry name" value="TF_NusA_KH_1st"/>
</dbReference>
<dbReference type="InterPro" id="IPR015946">
    <property type="entry name" value="KH_dom-like_a/b"/>
</dbReference>
<dbReference type="FunFam" id="3.30.300.20:FF:000005">
    <property type="entry name" value="Transcription termination/antitermination protein NusA"/>
    <property type="match status" value="1"/>
</dbReference>
<evidence type="ECO:0000256" key="3">
    <source>
        <dbReference type="ARBA" id="ARBA00022814"/>
    </source>
</evidence>
<dbReference type="CDD" id="cd02134">
    <property type="entry name" value="KH-II_NusA_rpt1"/>
    <property type="match status" value="1"/>
</dbReference>
<keyword evidence="2 7" id="KW-0963">Cytoplasm</keyword>
<dbReference type="Pfam" id="PF13184">
    <property type="entry name" value="KH_NusA_1st"/>
    <property type="match status" value="1"/>
</dbReference>
<sequence>MKIDLHVLEQLEKEKGVSLPAMVSALESALLASYKKYYPSKNVTLKIIPDSGVLEIVVKKTVVDKVNNIFDEISLAQAREIDPKINIGETIEVQVDPKNFGRIAALTAKQVWQQKIKEAERDAVYEEFKDRVFGVISGKILRSEGKNWIVQLGRAEGILPQKETVFQDKYSINERYVFYVLSVKKQKKDVEIILSRSHPNLVKRIFELESAEIRSGIVEIVSIARDPGSRTKIAVLSRDPHVDPLGVCLGLRNSRIQNVTRELRGEKIDVILYNPDPKIYIASALSPAKIRRVEILDQVKKESRVYVDKSQLSLAIGKDAQNVRLAHKLTGYKIDIKIEEQL</sequence>
<dbReference type="GO" id="GO:0031564">
    <property type="term" value="P:transcription antitermination"/>
    <property type="evidence" value="ECO:0007669"/>
    <property type="project" value="UniProtKB-UniRule"/>
</dbReference>
<name>A0A2R4VZG8_THEAF</name>
<evidence type="ECO:0000256" key="5">
    <source>
        <dbReference type="ARBA" id="ARBA00023015"/>
    </source>
</evidence>
<dbReference type="Gene3D" id="3.30.1480.10">
    <property type="entry name" value="NusA, N-terminal domain"/>
    <property type="match status" value="1"/>
</dbReference>
<evidence type="ECO:0000256" key="6">
    <source>
        <dbReference type="ARBA" id="ARBA00023163"/>
    </source>
</evidence>
<dbReference type="PROSITE" id="PS50084">
    <property type="entry name" value="KH_TYPE_1"/>
    <property type="match status" value="1"/>
</dbReference>
<evidence type="ECO:0000256" key="1">
    <source>
        <dbReference type="ARBA" id="ARBA00022472"/>
    </source>
</evidence>
<dbReference type="InterPro" id="IPR010213">
    <property type="entry name" value="TF_NusA"/>
</dbReference>
<evidence type="ECO:0000256" key="7">
    <source>
        <dbReference type="HAMAP-Rule" id="MF_00945"/>
    </source>
</evidence>
<dbReference type="KEGG" id="taci:TDSAC_0573"/>
<accession>A0A2R4VZG8</accession>
<comment type="similarity">
    <text evidence="7">Belongs to the NusA family.</text>
</comment>
<evidence type="ECO:0000256" key="2">
    <source>
        <dbReference type="ARBA" id="ARBA00022490"/>
    </source>
</evidence>
<keyword evidence="4 7" id="KW-0694">RNA-binding</keyword>
<evidence type="ECO:0000313" key="11">
    <source>
        <dbReference type="EMBL" id="AWB09947.1"/>
    </source>
</evidence>
<dbReference type="GO" id="GO:0006353">
    <property type="term" value="P:DNA-templated transcription termination"/>
    <property type="evidence" value="ECO:0007669"/>
    <property type="project" value="UniProtKB-UniRule"/>
</dbReference>
<dbReference type="SUPFAM" id="SSF54814">
    <property type="entry name" value="Prokaryotic type KH domain (KH-domain type II)"/>
    <property type="match status" value="2"/>
</dbReference>
<comment type="function">
    <text evidence="7">Participates in both transcription termination and antitermination.</text>
</comment>
<organism evidence="11 12">
    <name type="scientific">Thermodesulfobium acidiphilum</name>
    <dbReference type="NCBI Taxonomy" id="1794699"/>
    <lineage>
        <taxon>Bacteria</taxon>
        <taxon>Pseudomonadati</taxon>
        <taxon>Thermodesulfobiota</taxon>
        <taxon>Thermodesulfobiia</taxon>
        <taxon>Thermodesulfobiales</taxon>
        <taxon>Thermodesulfobiaceae</taxon>
        <taxon>Thermodesulfobium</taxon>
    </lineage>
</organism>
<keyword evidence="12" id="KW-1185">Reference proteome</keyword>
<keyword evidence="3 7" id="KW-0889">Transcription antitermination</keyword>
<dbReference type="Pfam" id="PF26594">
    <property type="entry name" value="KH_NusA_2nd"/>
    <property type="match status" value="1"/>
</dbReference>
<dbReference type="HAMAP" id="MF_00945_B">
    <property type="entry name" value="NusA_B"/>
    <property type="match status" value="1"/>
</dbReference>
<evidence type="ECO:0000313" key="12">
    <source>
        <dbReference type="Proteomes" id="UP000244792"/>
    </source>
</evidence>
<comment type="subcellular location">
    <subcellularLocation>
        <location evidence="7">Cytoplasm</location>
    </subcellularLocation>
</comment>
<feature type="domain" description="NusA-like second KH" evidence="10">
    <location>
        <begin position="277"/>
        <end position="341"/>
    </location>
</feature>
<dbReference type="GO" id="GO:0003723">
    <property type="term" value="F:RNA binding"/>
    <property type="evidence" value="ECO:0007669"/>
    <property type="project" value="UniProtKB-UniRule"/>
</dbReference>
<dbReference type="SUPFAM" id="SSF69705">
    <property type="entry name" value="Transcription factor NusA, N-terminal domain"/>
    <property type="match status" value="1"/>
</dbReference>
<dbReference type="InterPro" id="IPR012340">
    <property type="entry name" value="NA-bd_OB-fold"/>
</dbReference>
<dbReference type="PANTHER" id="PTHR22648">
    <property type="entry name" value="TRANSCRIPTION TERMINATION FACTOR NUSA"/>
    <property type="match status" value="1"/>
</dbReference>
<keyword evidence="6 7" id="KW-0804">Transcription</keyword>
<dbReference type="CDD" id="cd04455">
    <property type="entry name" value="S1_NusA"/>
    <property type="match status" value="1"/>
</dbReference>
<comment type="subunit">
    <text evidence="7">Monomer. Binds directly to the core enzyme of the DNA-dependent RNA polymerase and to nascent RNA.</text>
</comment>
<protein>
    <recommendedName>
        <fullName evidence="7">Transcription termination/antitermination protein NusA</fullName>
    </recommendedName>
</protein>
<dbReference type="CDD" id="cd22529">
    <property type="entry name" value="KH-II_NusA_rpt2"/>
    <property type="match status" value="1"/>
</dbReference>
<evidence type="ECO:0000256" key="4">
    <source>
        <dbReference type="ARBA" id="ARBA00022884"/>
    </source>
</evidence>
<dbReference type="Pfam" id="PF08529">
    <property type="entry name" value="NusA_N"/>
    <property type="match status" value="1"/>
</dbReference>
<proteinExistence type="inferred from homology"/>
<keyword evidence="5 7" id="KW-0805">Transcription regulation</keyword>
<dbReference type="SUPFAM" id="SSF50249">
    <property type="entry name" value="Nucleic acid-binding proteins"/>
    <property type="match status" value="1"/>
</dbReference>
<evidence type="ECO:0000259" key="8">
    <source>
        <dbReference type="Pfam" id="PF08529"/>
    </source>
</evidence>
<dbReference type="InterPro" id="IPR058582">
    <property type="entry name" value="KH_NusA_2nd"/>
</dbReference>
<dbReference type="RefSeq" id="WP_108308780.1">
    <property type="nucleotide sequence ID" value="NZ_CP020921.1"/>
</dbReference>
<dbReference type="FunFam" id="3.30.300.20:FF:000002">
    <property type="entry name" value="Transcription termination/antitermination protein NusA"/>
    <property type="match status" value="1"/>
</dbReference>
<dbReference type="InterPro" id="IPR013735">
    <property type="entry name" value="TF_NusA_N"/>
</dbReference>
<dbReference type="Proteomes" id="UP000244792">
    <property type="component" value="Chromosome"/>
</dbReference>
<gene>
    <name evidence="7" type="primary">nusA</name>
    <name evidence="11" type="ORF">TDSAC_0573</name>
</gene>
<dbReference type="GO" id="GO:0005829">
    <property type="term" value="C:cytosol"/>
    <property type="evidence" value="ECO:0007669"/>
    <property type="project" value="TreeGrafter"/>
</dbReference>
<evidence type="ECO:0000259" key="10">
    <source>
        <dbReference type="Pfam" id="PF26594"/>
    </source>
</evidence>
<dbReference type="OrthoDB" id="9807233at2"/>
<dbReference type="NCBIfam" id="TIGR01953">
    <property type="entry name" value="NusA"/>
    <property type="match status" value="1"/>
</dbReference>
<dbReference type="EMBL" id="CP020921">
    <property type="protein sequence ID" value="AWB09947.1"/>
    <property type="molecule type" value="Genomic_DNA"/>
</dbReference>
<feature type="domain" description="Transcription factor NusA N-terminal" evidence="8">
    <location>
        <begin position="5"/>
        <end position="122"/>
    </location>
</feature>
<dbReference type="Gene3D" id="3.30.300.20">
    <property type="match status" value="2"/>
</dbReference>
<dbReference type="Gene3D" id="2.40.50.140">
    <property type="entry name" value="Nucleic acid-binding proteins"/>
    <property type="match status" value="1"/>
</dbReference>
<dbReference type="InterPro" id="IPR009019">
    <property type="entry name" value="KH_sf_prok-type"/>
</dbReference>
<reference evidence="11 12" key="1">
    <citation type="submission" date="2017-04" db="EMBL/GenBank/DDBJ databases">
        <title>Genomic insights into metabolism of Thermodesulfobium acidiphilum.</title>
        <authorList>
            <person name="Toshchakov S.V."/>
            <person name="Frolov E.N."/>
            <person name="Kublanov I.V."/>
            <person name="Samarov N.I."/>
            <person name="Novikov A."/>
            <person name="Lebedinsky A.V."/>
            <person name="Bonch-Osmolovskaya E.A."/>
            <person name="Chernyh N.A."/>
        </authorList>
    </citation>
    <scope>NUCLEOTIDE SEQUENCE [LARGE SCALE GENOMIC DNA]</scope>
    <source>
        <strain evidence="11 12">3127-1</strain>
    </source>
</reference>
<dbReference type="PANTHER" id="PTHR22648:SF0">
    <property type="entry name" value="TRANSCRIPTION TERMINATION_ANTITERMINATION PROTEIN NUSA"/>
    <property type="match status" value="1"/>
</dbReference>